<dbReference type="AlphaFoldDB" id="A0A0G0LRE7"/>
<reference evidence="1 2" key="1">
    <citation type="journal article" date="2015" name="Nature">
        <title>rRNA introns, odd ribosomes, and small enigmatic genomes across a large radiation of phyla.</title>
        <authorList>
            <person name="Brown C.T."/>
            <person name="Hug L.A."/>
            <person name="Thomas B.C."/>
            <person name="Sharon I."/>
            <person name="Castelle C.J."/>
            <person name="Singh A."/>
            <person name="Wilkins M.J."/>
            <person name="Williams K.H."/>
            <person name="Banfield J.F."/>
        </authorList>
    </citation>
    <scope>NUCLEOTIDE SEQUENCE [LARGE SCALE GENOMIC DNA]</scope>
</reference>
<dbReference type="Proteomes" id="UP000033862">
    <property type="component" value="Unassembled WGS sequence"/>
</dbReference>
<evidence type="ECO:0000313" key="2">
    <source>
        <dbReference type="Proteomes" id="UP000033862"/>
    </source>
</evidence>
<name>A0A0G0LRE7_9BACT</name>
<proteinExistence type="predicted"/>
<accession>A0A0G0LRE7</accession>
<sequence>MENARLLAIIKNWPERYAVTHVIFDGPRSDGTFICEIYPLAVNGGLCYRDQLSATFTRLCNMQHWVNQTSCKFENYLNLVNGILKGPKSGKTSSFYMQLVLDDIARLLEVDPRKDIIPPEPIRRRTIINHAR</sequence>
<evidence type="ECO:0000313" key="1">
    <source>
        <dbReference type="EMBL" id="KKQ90575.1"/>
    </source>
</evidence>
<organism evidence="1 2">
    <name type="scientific">Berkelbacteria bacterium GW2011_GWA1_39_10</name>
    <dbReference type="NCBI Taxonomy" id="1618332"/>
    <lineage>
        <taxon>Bacteria</taxon>
        <taxon>Candidatus Berkelbacteria</taxon>
    </lineage>
</organism>
<protein>
    <submittedName>
        <fullName evidence="1">Uncharacterized protein</fullName>
    </submittedName>
</protein>
<dbReference type="EMBL" id="LBVS01000009">
    <property type="protein sequence ID" value="KKQ90575.1"/>
    <property type="molecule type" value="Genomic_DNA"/>
</dbReference>
<comment type="caution">
    <text evidence="1">The sequence shown here is derived from an EMBL/GenBank/DDBJ whole genome shotgun (WGS) entry which is preliminary data.</text>
</comment>
<gene>
    <name evidence="1" type="ORF">UT15_C0009G0006</name>
</gene>